<keyword evidence="2" id="KW-1133">Transmembrane helix</keyword>
<feature type="compositionally biased region" description="Low complexity" evidence="1">
    <location>
        <begin position="964"/>
        <end position="973"/>
    </location>
</feature>
<feature type="compositionally biased region" description="Basic residues" evidence="1">
    <location>
        <begin position="139"/>
        <end position="150"/>
    </location>
</feature>
<dbReference type="AlphaFoldDB" id="A0A067PCF0"/>
<keyword evidence="4" id="KW-1185">Reference proteome</keyword>
<feature type="compositionally biased region" description="Basic and acidic residues" evidence="1">
    <location>
        <begin position="122"/>
        <end position="135"/>
    </location>
</feature>
<feature type="transmembrane region" description="Helical" evidence="2">
    <location>
        <begin position="250"/>
        <end position="276"/>
    </location>
</feature>
<feature type="region of interest" description="Disordered" evidence="1">
    <location>
        <begin position="1"/>
        <end position="77"/>
    </location>
</feature>
<evidence type="ECO:0000313" key="3">
    <source>
        <dbReference type="EMBL" id="KDQ52593.1"/>
    </source>
</evidence>
<feature type="compositionally biased region" description="Basic and acidic residues" evidence="1">
    <location>
        <begin position="557"/>
        <end position="566"/>
    </location>
</feature>
<organism evidence="3 4">
    <name type="scientific">Jaapia argillacea MUCL 33604</name>
    <dbReference type="NCBI Taxonomy" id="933084"/>
    <lineage>
        <taxon>Eukaryota</taxon>
        <taxon>Fungi</taxon>
        <taxon>Dikarya</taxon>
        <taxon>Basidiomycota</taxon>
        <taxon>Agaricomycotina</taxon>
        <taxon>Agaricomycetes</taxon>
        <taxon>Agaricomycetidae</taxon>
        <taxon>Jaapiales</taxon>
        <taxon>Jaapiaceae</taxon>
        <taxon>Jaapia</taxon>
    </lineage>
</organism>
<sequence length="1143" mass="124221">MARQQRNSGSDNLPSQHSSPTDQQQQEGYNSRTGSALDSHKPSPISREATTGSEREEGYPSWLPKRPPPPAPASTYTSVGMATPVAELIGERDTDSPDPFAFVGGRKPTPRSVRIVSMQSQAEKDAYGRGREPTDQSRVSRHHQHQHARVWSRATTSGMTPTLFSRSPAPLQAAVPSPPRPRFRATGLHLELLRNPSWRSRLHYYLYPLFVFYDIPLQTFFDFNAVFIILQVAKFPTPAAPGVPGSGRNWALGAAAYIAAWAVWLFVVFIIYQLIYSFYRRWRVKRPLMLPLYMSSPAFNVVCLTSYTNFSFFQHLRTAAYKPEQEGSIRDGLSELCYWYSQNWPTVALLLPRAGLALALLLTFGSPQSGGVTLGELGGSGRDQTFFRADGTLTGYGRGILIANAAWTAWRVLVLLASWLGLWILSGQLCGGLCGPRYRWEEEEMEKTQSVYSEAGSEVDAIPWSWKECTRLRVQEAYEFCLTTRRSSSRAEKKEVSEIGLGPPVEPSQPPTPFPGMDQVLAAIGLPTGGVPYPPKRGVLSEELFETPDASGEGEEGGEKRRKPELLSDILPPPPVMSEKGKERAVGGLDQGPLMQLPYPFTGYGAQISSEDQTRVPFPPSPGPEESDHEVGDEEGGEEDDEEEEDEEGQELEVEEHAEGTEAQSSPSARARSSASMSSLGRPVTSRYPFQFRRPHGRGQSVSSASHHTPATHSSNSRSTPSSGNTRSTQSTGNRPSTDRGSSPRSHLDSSPDVAGIPLPPRHPGQGRRRAGTVPSLPSSPSPVVFADMGGVRMRTESDDTGASQSVIHHHDFPAHLLAEMYETSEDEDGDMMMEQPEAEGSQEAAEIEDSVGLLTSDAGQLSPRSSLGGIRHRTGVSPGRRRNGSRSNSSGSRSRTSSSARSRAQSLIQSISAASRSSLELVANSMGMRSRTDSMARLDEVPSPDPERARTDSDAHRSERSHSGSGSASEVVLSSPENHTFGHPLREQFREDAVEESEDEVPDSQTGTSVFESAIGSPMSLSPPQHDAVRSRSGSSAAVSVQRSERTVLQEPAGRPILYSPGTGPSTLRPGTRPRVRSAATPRQQSESPPDISTAAQSFVTAPVSITGTSETTVGAGRTPESWGGVAQFLGEEGRPERFRPV</sequence>
<keyword evidence="2" id="KW-0472">Membrane</keyword>
<reference evidence="4" key="1">
    <citation type="journal article" date="2014" name="Proc. Natl. Acad. Sci. U.S.A.">
        <title>Extensive sampling of basidiomycete genomes demonstrates inadequacy of the white-rot/brown-rot paradigm for wood decay fungi.</title>
        <authorList>
            <person name="Riley R."/>
            <person name="Salamov A.A."/>
            <person name="Brown D.W."/>
            <person name="Nagy L.G."/>
            <person name="Floudas D."/>
            <person name="Held B.W."/>
            <person name="Levasseur A."/>
            <person name="Lombard V."/>
            <person name="Morin E."/>
            <person name="Otillar R."/>
            <person name="Lindquist E.A."/>
            <person name="Sun H."/>
            <person name="LaButti K.M."/>
            <person name="Schmutz J."/>
            <person name="Jabbour D."/>
            <person name="Luo H."/>
            <person name="Baker S.E."/>
            <person name="Pisabarro A.G."/>
            <person name="Walton J.D."/>
            <person name="Blanchette R.A."/>
            <person name="Henrissat B."/>
            <person name="Martin F."/>
            <person name="Cullen D."/>
            <person name="Hibbett D.S."/>
            <person name="Grigoriev I.V."/>
        </authorList>
    </citation>
    <scope>NUCLEOTIDE SEQUENCE [LARGE SCALE GENOMIC DNA]</scope>
    <source>
        <strain evidence="4">MUCL 33604</strain>
    </source>
</reference>
<dbReference type="InParanoid" id="A0A067PCF0"/>
<dbReference type="STRING" id="933084.A0A067PCF0"/>
<feature type="compositionally biased region" description="Polar residues" evidence="1">
    <location>
        <begin position="1"/>
        <end position="36"/>
    </location>
</feature>
<proteinExistence type="predicted"/>
<feature type="region of interest" description="Disordered" evidence="1">
    <location>
        <begin position="90"/>
        <end position="152"/>
    </location>
</feature>
<feature type="region of interest" description="Disordered" evidence="1">
    <location>
        <begin position="492"/>
        <end position="511"/>
    </location>
</feature>
<feature type="compositionally biased region" description="Low complexity" evidence="1">
    <location>
        <begin position="663"/>
        <end position="679"/>
    </location>
</feature>
<feature type="compositionally biased region" description="Low complexity" evidence="1">
    <location>
        <begin position="1032"/>
        <end position="1043"/>
    </location>
</feature>
<feature type="compositionally biased region" description="Low complexity" evidence="1">
    <location>
        <begin position="886"/>
        <end position="920"/>
    </location>
</feature>
<feature type="transmembrane region" description="Helical" evidence="2">
    <location>
        <begin position="408"/>
        <end position="426"/>
    </location>
</feature>
<dbReference type="HOGENOM" id="CLU_003972_0_0_1"/>
<gene>
    <name evidence="3" type="ORF">JAAARDRAFT_40202</name>
</gene>
<feature type="region of interest" description="Disordered" evidence="1">
    <location>
        <begin position="546"/>
        <end position="806"/>
    </location>
</feature>
<accession>A0A067PCF0</accession>
<feature type="transmembrane region" description="Helical" evidence="2">
    <location>
        <begin position="204"/>
        <end position="230"/>
    </location>
</feature>
<name>A0A067PCF0_9AGAM</name>
<feature type="compositionally biased region" description="Acidic residues" evidence="1">
    <location>
        <begin position="994"/>
        <end position="1003"/>
    </location>
</feature>
<feature type="compositionally biased region" description="Acidic residues" evidence="1">
    <location>
        <begin position="625"/>
        <end position="654"/>
    </location>
</feature>
<evidence type="ECO:0000256" key="1">
    <source>
        <dbReference type="SAM" id="MobiDB-lite"/>
    </source>
</evidence>
<keyword evidence="2" id="KW-0812">Transmembrane</keyword>
<feature type="region of interest" description="Disordered" evidence="1">
    <location>
        <begin position="822"/>
        <end position="1125"/>
    </location>
</feature>
<evidence type="ECO:0000313" key="4">
    <source>
        <dbReference type="Proteomes" id="UP000027265"/>
    </source>
</evidence>
<feature type="compositionally biased region" description="Basic and acidic residues" evidence="1">
    <location>
        <begin position="931"/>
        <end position="963"/>
    </location>
</feature>
<feature type="compositionally biased region" description="Polar residues" evidence="1">
    <location>
        <begin position="730"/>
        <end position="745"/>
    </location>
</feature>
<dbReference type="OrthoDB" id="2575061at2759"/>
<dbReference type="Proteomes" id="UP000027265">
    <property type="component" value="Unassembled WGS sequence"/>
</dbReference>
<feature type="compositionally biased region" description="Basic residues" evidence="1">
    <location>
        <begin position="871"/>
        <end position="885"/>
    </location>
</feature>
<feature type="compositionally biased region" description="Low complexity" evidence="1">
    <location>
        <begin position="774"/>
        <end position="785"/>
    </location>
</feature>
<feature type="compositionally biased region" description="Acidic residues" evidence="1">
    <location>
        <begin position="823"/>
        <end position="832"/>
    </location>
</feature>
<dbReference type="EMBL" id="KL197739">
    <property type="protein sequence ID" value="KDQ52593.1"/>
    <property type="molecule type" value="Genomic_DNA"/>
</dbReference>
<evidence type="ECO:0000256" key="2">
    <source>
        <dbReference type="SAM" id="Phobius"/>
    </source>
</evidence>
<feature type="compositionally biased region" description="Low complexity" evidence="1">
    <location>
        <begin position="701"/>
        <end position="729"/>
    </location>
</feature>
<protein>
    <submittedName>
        <fullName evidence="3">Uncharacterized protein</fullName>
    </submittedName>
</protein>
<feature type="compositionally biased region" description="Polar residues" evidence="1">
    <location>
        <begin position="1095"/>
        <end position="1114"/>
    </location>
</feature>